<dbReference type="InterPro" id="IPR000620">
    <property type="entry name" value="EamA_dom"/>
</dbReference>
<proteinExistence type="inferred from homology"/>
<evidence type="ECO:0000256" key="5">
    <source>
        <dbReference type="ARBA" id="ARBA00023136"/>
    </source>
</evidence>
<feature type="transmembrane region" description="Helical" evidence="6">
    <location>
        <begin position="102"/>
        <end position="124"/>
    </location>
</feature>
<evidence type="ECO:0000256" key="1">
    <source>
        <dbReference type="ARBA" id="ARBA00004141"/>
    </source>
</evidence>
<evidence type="ECO:0000313" key="9">
    <source>
        <dbReference type="RefSeq" id="XP_048136692.1"/>
    </source>
</evidence>
<evidence type="ECO:0000313" key="8">
    <source>
        <dbReference type="Proteomes" id="UP000827889"/>
    </source>
</evidence>
<comment type="subcellular location">
    <subcellularLocation>
        <location evidence="1 6">Membrane</location>
        <topology evidence="1 6">Multi-pass membrane protein</topology>
    </subcellularLocation>
</comment>
<feature type="transmembrane region" description="Helical" evidence="6">
    <location>
        <begin position="72"/>
        <end position="96"/>
    </location>
</feature>
<feature type="transmembrane region" description="Helical" evidence="6">
    <location>
        <begin position="184"/>
        <end position="204"/>
    </location>
</feature>
<evidence type="ECO:0000259" key="7">
    <source>
        <dbReference type="Pfam" id="PF00892"/>
    </source>
</evidence>
<organism evidence="8 9">
    <name type="scientific">Rhodamnia argentea</name>
    <dbReference type="NCBI Taxonomy" id="178133"/>
    <lineage>
        <taxon>Eukaryota</taxon>
        <taxon>Viridiplantae</taxon>
        <taxon>Streptophyta</taxon>
        <taxon>Embryophyta</taxon>
        <taxon>Tracheophyta</taxon>
        <taxon>Spermatophyta</taxon>
        <taxon>Magnoliopsida</taxon>
        <taxon>eudicotyledons</taxon>
        <taxon>Gunneridae</taxon>
        <taxon>Pentapetalae</taxon>
        <taxon>rosids</taxon>
        <taxon>malvids</taxon>
        <taxon>Myrtales</taxon>
        <taxon>Myrtaceae</taxon>
        <taxon>Myrtoideae</taxon>
        <taxon>Myrteae</taxon>
        <taxon>Australasian group</taxon>
        <taxon>Rhodamnia</taxon>
    </lineage>
</organism>
<evidence type="ECO:0000256" key="4">
    <source>
        <dbReference type="ARBA" id="ARBA00022989"/>
    </source>
</evidence>
<name>A0ABM3HJB4_9MYRT</name>
<reference evidence="9" key="1">
    <citation type="submission" date="2025-08" db="UniProtKB">
        <authorList>
            <consortium name="RefSeq"/>
        </authorList>
    </citation>
    <scope>IDENTIFICATION</scope>
    <source>
        <tissue evidence="9">Leaf</tissue>
    </source>
</reference>
<keyword evidence="4 6" id="KW-1133">Transmembrane helix</keyword>
<dbReference type="Pfam" id="PF00892">
    <property type="entry name" value="EamA"/>
    <property type="match status" value="1"/>
</dbReference>
<sequence>MEGRARGSLPFVGMMMVVLAQAGNMAVMKMAMSDGINKYTMAFYSNALSSLALLPCPFIFSRTSGSYPPLTFSVLGKIFLLALVGFASQMCGYVGINYSSPVLGTAMMNLIPAFTLILTIISRMEKVNWKSSSSQAKLVGTIASILGAFAATLYNGPPILGSPSAPPPVQPRRLLFLLSGRSNWILGGFLLATEAFFISFWYIIQVTTKSLPLLRTQMTLTGSERRLDR</sequence>
<keyword evidence="5 6" id="KW-0472">Membrane</keyword>
<accession>A0ABM3HJB4</accession>
<dbReference type="InterPro" id="IPR030184">
    <property type="entry name" value="WAT1-related"/>
</dbReference>
<evidence type="ECO:0000256" key="6">
    <source>
        <dbReference type="RuleBase" id="RU363077"/>
    </source>
</evidence>
<feature type="transmembrane region" description="Helical" evidence="6">
    <location>
        <begin position="7"/>
        <end position="27"/>
    </location>
</feature>
<dbReference type="PANTHER" id="PTHR31218">
    <property type="entry name" value="WAT1-RELATED PROTEIN"/>
    <property type="match status" value="1"/>
</dbReference>
<dbReference type="RefSeq" id="XP_048136692.1">
    <property type="nucleotide sequence ID" value="XM_048280735.1"/>
</dbReference>
<evidence type="ECO:0000256" key="3">
    <source>
        <dbReference type="ARBA" id="ARBA00022692"/>
    </source>
</evidence>
<evidence type="ECO:0000256" key="2">
    <source>
        <dbReference type="ARBA" id="ARBA00007635"/>
    </source>
</evidence>
<dbReference type="GeneID" id="115734307"/>
<feature type="transmembrane region" description="Helical" evidence="6">
    <location>
        <begin position="136"/>
        <end position="154"/>
    </location>
</feature>
<gene>
    <name evidence="9" type="primary">LOC115734307</name>
</gene>
<feature type="transmembrane region" description="Helical" evidence="6">
    <location>
        <begin position="39"/>
        <end position="60"/>
    </location>
</feature>
<protein>
    <recommendedName>
        <fullName evidence="6">WAT1-related protein</fullName>
    </recommendedName>
</protein>
<keyword evidence="3 6" id="KW-0812">Transmembrane</keyword>
<feature type="domain" description="EamA" evidence="7">
    <location>
        <begin position="14"/>
        <end position="150"/>
    </location>
</feature>
<keyword evidence="8" id="KW-1185">Reference proteome</keyword>
<comment type="similarity">
    <text evidence="2 6">Belongs to the drug/metabolite transporter (DMT) superfamily. Plant drug/metabolite exporter (P-DME) (TC 2.A.7.4) family.</text>
</comment>
<dbReference type="Proteomes" id="UP000827889">
    <property type="component" value="Chromosome 6"/>
</dbReference>